<feature type="region of interest" description="Disordered" evidence="6">
    <location>
        <begin position="2847"/>
        <end position="2882"/>
    </location>
</feature>
<dbReference type="Pfam" id="PF21318">
    <property type="entry name" value="BRCA2DBD_OB2"/>
    <property type="match status" value="1"/>
</dbReference>
<dbReference type="PROSITE" id="PS50138">
    <property type="entry name" value="BRCA2_REPEAT"/>
    <property type="match status" value="10"/>
</dbReference>
<dbReference type="InterPro" id="IPR015525">
    <property type="entry name" value="BRCA2"/>
</dbReference>
<sequence>MDLTLPSKHIYDTYKDEIWKELGPLDPDWFESLTAQTFTNEGHFYDQDDLCANQEGNFKTPLDKSAVESQLFSTPKVFRRIRVVSPETGDDHSFTGESGKEEERETLTWTTTQSPCLFQMSKWDPGARNGRYQRFDPLHTPHKSPFSYSKPIPEGLRVFPDILWTSFQNTPPAEPSTLILTKADESPCPEDVSAEQDVVFVRKLFPSLSNPSKVVSPKNNGIPSVAQGVVSPEAGLDPESPHSPQSSLNLSDSGWKQKLPDAIEDGDIRKTEASVLDGAEHVLSIFFSNSSSALRKVKSERIKRKQTIPTREHGCCSTDNSSTNDKQRTADQEPGRLPSPPPVKTGDVGITQWSPLSLSEIPPSTVEASCYDSTPATQVGNIILTEQLRSHSGQLVRPLLKLTDSKKKRTFIYTVGTSKPQVHGEGKRTQKIDSSPVIPDYGNKVNVTQSGKSQDEAYYCSMGKNEMQKWGNLAVDILPPSVQAKVQDLDMSQLCKEFAQDFSQSSDPRKLSKVAEDTPGNGFSPSACLSAVKRAKQKAIQAKLHCDGDSEFQSTDFTHITASSFVHRSSEINVQSKPMPGFTSDICKIPPFASTNKGNDKDVLQETEMDAKLSSASKENQTLVPGRAIKLHTESTSAQLPSGAKGTEDIIYGIPFNGQACSSLPEKTTVSLPFVHASGFKTSSNKGIQISLANLQRAKHLFEETEGGKTQCDQPSKCVLDNKKEMSRGSVTNPTTNSNNPPSSSETKEDISCQLTASQKADVTELCTLLEEADSQFEFTQFKTAKVKQHSQDKTTSPKKVEKEFDPDSLSGIDFDDSFSSEEKHLAVTVMYEKRDLVPDGKTNCDTPNITSKSTGLLLSSAIINENSSTEVASTTKGPRLILSTDHKTLDRALHTDTSKLENNNPLLGVGFKTAGGNNLKVSKKCLSKARALFADLEENLVTSQTSPDKLRRDPRTQHKTTVDNHKDSSLHDKLKESVCSEKLVTSIRDENAAPSFENIKMDTTCQRGFQMACGKGITITAKARSQQEADVFFEDTMDFNDGLSVKHQKSTVPLPGSVSHNETLLNCKGIKVTVPEELINNPEHVNAGPAAPHTDAQQNVKILNVGFKNAPSFGDYAPFHENPSTAKALSCTTSTSTGSSAINKSSNDVGFFTASGKKVSMSADALKKAESLLNEMNPLGDANQQLKQQGDALRTGHLTNNHIQVTAPTNCGFQTASGKGVAISSTALKKAKMLLSECDKDEINVTPARSTMRVPGPQLGKSGFPAGSSKPVAFSYEAIQKAKALFSDLSFSTEIPAVSDTMNREKKQGNAENTKEMHCGFTTAGGAKVHVSHTNLLKAKHLLTEFDDGPISTRAMQEADTLFKDCDLMKRNNGRPVKQKRSIEPVSGSSSKKKNFSHFKQDEKMNINISEEPRIQNLPLIVNHEKMQHPHDVETHKDDFKKTLDSIEVASLHGNPSLMSKPLSPALCTTSKNISSSAVNGLGKGGGFCTASGKKVSVSDSSMTKVKSLFNESAIFEDTNKQKEGTFLPMNGGFKTASGKGVTISSSALKKAKTLLSDCEGVENTPEHCKPPVPGPPPRSNGFLAASGKSVAFSSEALQKARALFSDISFSTEIPAVSDTRNSDKQQGNDEKTEKIHCGFTTAGGTKVNVSRKNLLKAQNLLAEEADGNCHSSNSYSKYPQDTNKPDPSKVIDVKQTCKPSTDCGKDMPTGFCGPLVFKSSTPLQNPEQENETLRNPSLPDCISFKDKAHTDSFQLKEGTTSPASAGNLHESPEEEMSIGLDYETNRTSNSKGCTVKRPQESSVLNAQSLDLSDCTETQQKFFAQEALDCTKALLDDESLSMTLENMPLQENPKSSFRSAEEQKGTGKRSVEDSDIAGQPPLKRRLLKEFDRTVDDPKGSTLFPETSCPKGVMKDRRVFKYSVSLHPNITRPPGGKNDIETRLQKMTPTQPSIPGDSRSSHPKVPAFVPPFLRNAKTESHKNGVLKVNQGTPSAFVPPFKKQRTIVQESSSKPQEEEDNNLRLFVTPFSSNTFVPTAKKIQSTTDVTSDKSKEDIQTVSLAGTTNRSLNDQNVAVGCGSEDSSAEASQVEDILSPSQDIFQNFPNVELARDVQDMRIRKKKRQTIRPLPGSLLLTKTSGGSRIPLKAAVNGKPPVIYSQKQLYGHGVHQHVCEITSETAESFRFNLQQFIRREALVEGGGVQLADGGWLIPSKDGTAGKEEFYRALCDTPGVDPKLMSEAWAYNHYRWIVWKQASMERSFPESMGSLCLTPEQLLLQLKYRYDVEVDHSRRPALRKIMEKDDTSAKTLVLCVCGVVSRGHSTNRQSFSDTKTPPDAEAKVENPSAVVWLTDGWYAIKAQLDEPLTAMLHKGRVAVGGKLIIHGAQLVGSQDACSPLEAPESLMLKICANSSRPARWDAKLGFHKDPRPFLLPISSLYSNGGPVGCVDVIILRSYPLQWMERKTDGGAVFRSVRAEEKEARQHDSNKQKAMEILFAKIQAEFEKEDKGNSRPQRRRRTISRQSIAGLQDGEELYEAVGDDPAYLEAQLSEQQVETLRSYRCSLMEKKQADLQDRFRQALENAEESEGSCPKRDVTPVWRLCLADLMDQPGSVYQLNFWRPSSDLQSLLKEGSRYKVYNVTTSDGKKHVGNTTVQLTGTKKTQFQDLPVSREWLSTHFQPRVSTHFVDLQNTELQPQCGEVDLTGYVISIVDGEGFSPAFYLTDGEINFVKVRCFSSFAQSGLEDLVKPNVLLALSNLQLRGQSTSPTPVVYAGDLTVFSTNPKEVHLQKSLCQLRKLAQGQDSFFTIAEEKLSHLGKSDGPSSFSSPALQTRSTAFTTVRKLDTYTSVTSQQPVRSLGSFTPVSRKPPAANCSTEKDPSSLKKRRALDYLSRIPSPPPLSPFGPVASACVNMTFNPPRRSGTGTPSTFKTVQTPAQTPVETPVEDEWVNDEELAMIDTQDLHDMSHTGSSCRIFHDVKKHCVGQRGRTGKDDSSDKNSKSVSNHSNSREKSVRERVLKKVGITSTTFIGPAFPPPKPTKVKSDIEDTLSEFYKELEKIDTPDGANNNPGKQHSQTPITQTTSTGRGIQDTREENVLHTSRYAETDGCHRSSGQKQPPWSHWYQNEPYPRRPRPPAPSQNQWRYPQTPNRPTNPGFHRPPFHRPPPPSAFPNPQNPPPHMDQSWRGSGTTNQPEDESHFPTFSSSAPSNVSSHPSQGFYGDSLHHFDRDEQGLKLDVHSDNVNGGWSRERKEELRQFGEDDDSHQRFDSEHEPWASHCRPPANTDTHPPPLVLILMRGLPGSGKSTLARQLLSTGPSGLILSTDDFFAHREGYNYEARLLGEAHDWNHNRTQDAMHDGRSPIIIDNTNAQAWEMKPYVKMALDRGYKVDFCEPDTSWKFDPFELEKRNTHGVPMEKIAQMMDRFSFPVSVDIVMNSQEPPHVNQRRRPEQPHGMRIRDFH</sequence>
<dbReference type="Pfam" id="PF09104">
    <property type="entry name" value="BRCA-2_OB3"/>
    <property type="match status" value="1"/>
</dbReference>
<dbReference type="SUPFAM" id="SSF50249">
    <property type="entry name" value="Nucleic acid-binding proteins"/>
    <property type="match status" value="3"/>
</dbReference>
<keyword evidence="1" id="KW-0677">Repeat</keyword>
<dbReference type="Pfam" id="PF09103">
    <property type="entry name" value="BRCA-2_OB1"/>
    <property type="match status" value="1"/>
</dbReference>
<feature type="region of interest" description="Disordered" evidence="6">
    <location>
        <begin position="1848"/>
        <end position="1892"/>
    </location>
</feature>
<feature type="region of interest" description="Disordered" evidence="6">
    <location>
        <begin position="300"/>
        <end position="345"/>
    </location>
</feature>
<feature type="compositionally biased region" description="Basic and acidic residues" evidence="6">
    <location>
        <begin position="3088"/>
        <end position="3108"/>
    </location>
</feature>
<keyword evidence="3" id="KW-0238">DNA-binding</keyword>
<feature type="compositionally biased region" description="Polar residues" evidence="6">
    <location>
        <begin position="1757"/>
        <end position="1766"/>
    </location>
</feature>
<dbReference type="SUPFAM" id="SSF81872">
    <property type="entry name" value="BRCA2 helical domain"/>
    <property type="match status" value="1"/>
</dbReference>
<dbReference type="PIRSF" id="PIRSF002397">
    <property type="entry name" value="BRCA2"/>
    <property type="match status" value="1"/>
</dbReference>
<evidence type="ECO:0000256" key="3">
    <source>
        <dbReference type="ARBA" id="ARBA00023125"/>
    </source>
</evidence>
<keyword evidence="2" id="KW-0227">DNA damage</keyword>
<feature type="region of interest" description="Disordered" evidence="6">
    <location>
        <begin position="88"/>
        <end position="109"/>
    </location>
</feature>
<evidence type="ECO:0000313" key="9">
    <source>
        <dbReference type="RefSeq" id="XP_010794929.1"/>
    </source>
</evidence>
<keyword evidence="4" id="KW-0233">DNA recombination</keyword>
<feature type="compositionally biased region" description="Low complexity" evidence="6">
    <location>
        <begin position="3199"/>
        <end position="3214"/>
    </location>
</feature>
<feature type="compositionally biased region" description="Basic and acidic residues" evidence="6">
    <location>
        <begin position="422"/>
        <end position="431"/>
    </location>
</feature>
<name>A0A6I9PVE8_9TELE</name>
<dbReference type="Gene3D" id="2.40.50.140">
    <property type="entry name" value="Nucleic acid-binding proteins"/>
    <property type="match status" value="3"/>
</dbReference>
<dbReference type="InterPro" id="IPR048262">
    <property type="entry name" value="BRCA2_OB_2_dom"/>
</dbReference>
<dbReference type="KEGG" id="ncc:104967210"/>
<dbReference type="CDD" id="cd04493">
    <property type="entry name" value="BRCA2DBD_OB1"/>
    <property type="match status" value="1"/>
</dbReference>
<keyword evidence="8" id="KW-1185">Reference proteome</keyword>
<dbReference type="CDD" id="cd04495">
    <property type="entry name" value="BRCA2DBD_OB3"/>
    <property type="match status" value="1"/>
</dbReference>
<dbReference type="GeneID" id="104967210"/>
<feature type="compositionally biased region" description="Pro residues" evidence="6">
    <location>
        <begin position="3161"/>
        <end position="3178"/>
    </location>
</feature>
<dbReference type="InterPro" id="IPR015188">
    <property type="entry name" value="BRCA2_OB_3"/>
</dbReference>
<feature type="compositionally biased region" description="Basic and acidic residues" evidence="6">
    <location>
        <begin position="1622"/>
        <end position="1637"/>
    </location>
</feature>
<feature type="compositionally biased region" description="Polar residues" evidence="6">
    <location>
        <begin position="3137"/>
        <end position="3151"/>
    </location>
</feature>
<evidence type="ECO:0000256" key="2">
    <source>
        <dbReference type="ARBA" id="ARBA00022763"/>
    </source>
</evidence>
<evidence type="ECO:0000256" key="5">
    <source>
        <dbReference type="ARBA" id="ARBA00023204"/>
    </source>
</evidence>
<dbReference type="GO" id="GO:0000724">
    <property type="term" value="P:double-strand break repair via homologous recombination"/>
    <property type="evidence" value="ECO:0007669"/>
    <property type="project" value="InterPro"/>
</dbReference>
<evidence type="ECO:0000256" key="4">
    <source>
        <dbReference type="ARBA" id="ARBA00023172"/>
    </source>
</evidence>
<gene>
    <name evidence="9" type="primary">LOC104967210</name>
</gene>
<dbReference type="InterPro" id="IPR015205">
    <property type="entry name" value="Tower_dom"/>
</dbReference>
<dbReference type="Pfam" id="PF09169">
    <property type="entry name" value="BRCA-2_helical"/>
    <property type="match status" value="1"/>
</dbReference>
<feature type="compositionally biased region" description="Basic and acidic residues" evidence="6">
    <location>
        <begin position="3246"/>
        <end position="3273"/>
    </location>
</feature>
<feature type="region of interest" description="Disordered" evidence="6">
    <location>
        <begin position="3436"/>
        <end position="3459"/>
    </location>
</feature>
<dbReference type="InterPro" id="IPR012340">
    <property type="entry name" value="NA-bd_OB-fold"/>
</dbReference>
<feature type="compositionally biased region" description="Low complexity" evidence="6">
    <location>
        <begin position="732"/>
        <end position="745"/>
    </location>
</feature>
<dbReference type="Gene3D" id="3.40.50.300">
    <property type="entry name" value="P-loop containing nucleotide triphosphate hydrolases"/>
    <property type="match status" value="1"/>
</dbReference>
<feature type="region of interest" description="Disordered" evidence="6">
    <location>
        <begin position="212"/>
        <end position="258"/>
    </location>
</feature>
<feature type="compositionally biased region" description="Basic and acidic residues" evidence="6">
    <location>
        <begin position="949"/>
        <end position="970"/>
    </location>
</feature>
<proteinExistence type="predicted"/>
<dbReference type="SMART" id="SM01341">
    <property type="entry name" value="Tower"/>
    <property type="match status" value="1"/>
</dbReference>
<dbReference type="InterPro" id="IPR015187">
    <property type="entry name" value="BRCA2_OB_1"/>
</dbReference>
<dbReference type="InterPro" id="IPR002093">
    <property type="entry name" value="BRCA2_repeat"/>
</dbReference>
<feature type="region of interest" description="Disordered" evidence="6">
    <location>
        <begin position="3244"/>
        <end position="3282"/>
    </location>
</feature>
<keyword evidence="5" id="KW-0234">DNA repair</keyword>
<feature type="region of interest" description="Disordered" evidence="6">
    <location>
        <begin position="419"/>
        <end position="444"/>
    </location>
</feature>
<evidence type="ECO:0000259" key="7">
    <source>
        <dbReference type="SMART" id="SM01341"/>
    </source>
</evidence>
<feature type="compositionally biased region" description="Polar residues" evidence="6">
    <location>
        <begin position="242"/>
        <end position="254"/>
    </location>
</feature>
<dbReference type="InterPro" id="IPR027417">
    <property type="entry name" value="P-loop_NTPase"/>
</dbReference>
<dbReference type="GO" id="GO:0006355">
    <property type="term" value="P:regulation of DNA-templated transcription"/>
    <property type="evidence" value="ECO:0007669"/>
    <property type="project" value="TreeGrafter"/>
</dbReference>
<feature type="domain" description="Tower" evidence="7">
    <location>
        <begin position="2460"/>
        <end position="2501"/>
    </location>
</feature>
<dbReference type="Pfam" id="PF13671">
    <property type="entry name" value="AAA_33"/>
    <property type="match status" value="1"/>
</dbReference>
<feature type="region of interest" description="Disordered" evidence="6">
    <location>
        <begin position="3058"/>
        <end position="3223"/>
    </location>
</feature>
<evidence type="ECO:0000313" key="8">
    <source>
        <dbReference type="Proteomes" id="UP000504611"/>
    </source>
</evidence>
<feature type="compositionally biased region" description="Polar residues" evidence="6">
    <location>
        <begin position="1671"/>
        <end position="1684"/>
    </location>
</feature>
<feature type="region of interest" description="Disordered" evidence="6">
    <location>
        <begin position="943"/>
        <end position="970"/>
    </location>
</feature>
<feature type="compositionally biased region" description="Basic and acidic residues" evidence="6">
    <location>
        <begin position="3445"/>
        <end position="3459"/>
    </location>
</feature>
<dbReference type="InterPro" id="IPR015252">
    <property type="entry name" value="BRCA2_hlx"/>
</dbReference>
<feature type="region of interest" description="Disordered" evidence="6">
    <location>
        <begin position="2916"/>
        <end position="2941"/>
    </location>
</feature>
<dbReference type="SUPFAM" id="SSF81878">
    <property type="entry name" value="BRCA2 tower domain"/>
    <property type="match status" value="1"/>
</dbReference>
<feature type="region of interest" description="Disordered" evidence="6">
    <location>
        <begin position="1564"/>
        <end position="1583"/>
    </location>
</feature>
<feature type="compositionally biased region" description="Polar residues" evidence="6">
    <location>
        <begin position="2921"/>
        <end position="2939"/>
    </location>
</feature>
<feature type="compositionally biased region" description="Basic and acidic residues" evidence="6">
    <location>
        <begin position="89"/>
        <end position="106"/>
    </location>
</feature>
<dbReference type="PANTHER" id="PTHR11289">
    <property type="entry name" value="BREAST CANCER TYPE 2 SUSCEPTIBILITY PROTEIN BRCA2"/>
    <property type="match status" value="1"/>
</dbReference>
<feature type="compositionally biased region" description="Polar residues" evidence="6">
    <location>
        <begin position="212"/>
        <end position="222"/>
    </location>
</feature>
<feature type="region of interest" description="Disordered" evidence="6">
    <location>
        <begin position="1374"/>
        <end position="1397"/>
    </location>
</feature>
<dbReference type="OrthoDB" id="21095at2759"/>
<dbReference type="Gene3D" id="6.10.70.10">
    <property type="match status" value="1"/>
</dbReference>
<feature type="compositionally biased region" description="Basic and acidic residues" evidence="6">
    <location>
        <begin position="2988"/>
        <end position="2998"/>
    </location>
</feature>
<dbReference type="GO" id="GO:0003677">
    <property type="term" value="F:DNA binding"/>
    <property type="evidence" value="ECO:0007669"/>
    <property type="project" value="UniProtKB-KW"/>
</dbReference>
<feature type="region of interest" description="Disordered" evidence="6">
    <location>
        <begin position="1988"/>
        <end position="2019"/>
    </location>
</feature>
<dbReference type="InterPro" id="IPR036315">
    <property type="entry name" value="BRCA2_hlx_sf"/>
</dbReference>
<feature type="region of interest" description="Disordered" evidence="6">
    <location>
        <begin position="704"/>
        <end position="751"/>
    </location>
</feature>
<dbReference type="Pfam" id="PF00634">
    <property type="entry name" value="BRCA2"/>
    <property type="match status" value="7"/>
</dbReference>
<dbReference type="Proteomes" id="UP000504611">
    <property type="component" value="Unplaced"/>
</dbReference>
<dbReference type="InterPro" id="IPR055077">
    <property type="entry name" value="BRCA2_TR2"/>
</dbReference>
<dbReference type="RefSeq" id="XP_010794929.1">
    <property type="nucleotide sequence ID" value="XM_010796627.1"/>
</dbReference>
<dbReference type="PANTHER" id="PTHR11289:SF0">
    <property type="entry name" value="BREAST CANCER TYPE 2 SUSCEPTIBILITY PROTEIN"/>
    <property type="match status" value="1"/>
</dbReference>
<feature type="compositionally biased region" description="Basic and acidic residues" evidence="6">
    <location>
        <begin position="3006"/>
        <end position="3015"/>
    </location>
</feature>
<feature type="compositionally biased region" description="Polar residues" evidence="6">
    <location>
        <begin position="2847"/>
        <end position="2862"/>
    </location>
</feature>
<feature type="region of interest" description="Disordered" evidence="6">
    <location>
        <begin position="1618"/>
        <end position="1637"/>
    </location>
</feature>
<dbReference type="Pfam" id="PF22687">
    <property type="entry name" value="BRCA2_TR2"/>
    <property type="match status" value="1"/>
</dbReference>
<feature type="region of interest" description="Disordered" evidence="6">
    <location>
        <begin position="1757"/>
        <end position="1778"/>
    </location>
</feature>
<feature type="region of interest" description="Disordered" evidence="6">
    <location>
        <begin position="1669"/>
        <end position="1691"/>
    </location>
</feature>
<protein>
    <submittedName>
        <fullName evidence="9">Breast cancer type 2 susceptibility protein</fullName>
    </submittedName>
</protein>
<evidence type="ECO:0000256" key="6">
    <source>
        <dbReference type="SAM" id="MobiDB-lite"/>
    </source>
</evidence>
<feature type="compositionally biased region" description="Polar residues" evidence="6">
    <location>
        <begin position="3063"/>
        <end position="3085"/>
    </location>
</feature>
<feature type="region of interest" description="Disordered" evidence="6">
    <location>
        <begin position="2983"/>
        <end position="3015"/>
    </location>
</feature>
<dbReference type="Pfam" id="PF09121">
    <property type="entry name" value="Tower"/>
    <property type="match status" value="1"/>
</dbReference>
<dbReference type="SUPFAM" id="SSF52540">
    <property type="entry name" value="P-loop containing nucleoside triphosphate hydrolases"/>
    <property type="match status" value="1"/>
</dbReference>
<dbReference type="CDD" id="cd04494">
    <property type="entry name" value="BRCA2DBD_OB2"/>
    <property type="match status" value="1"/>
</dbReference>
<feature type="compositionally biased region" description="Basic and acidic residues" evidence="6">
    <location>
        <begin position="1860"/>
        <end position="1873"/>
    </location>
</feature>
<organism evidence="8 9">
    <name type="scientific">Notothenia coriiceps</name>
    <name type="common">black rockcod</name>
    <dbReference type="NCBI Taxonomy" id="8208"/>
    <lineage>
        <taxon>Eukaryota</taxon>
        <taxon>Metazoa</taxon>
        <taxon>Chordata</taxon>
        <taxon>Craniata</taxon>
        <taxon>Vertebrata</taxon>
        <taxon>Euteleostomi</taxon>
        <taxon>Actinopterygii</taxon>
        <taxon>Neopterygii</taxon>
        <taxon>Teleostei</taxon>
        <taxon>Neoteleostei</taxon>
        <taxon>Acanthomorphata</taxon>
        <taxon>Eupercaria</taxon>
        <taxon>Perciformes</taxon>
        <taxon>Notothenioidei</taxon>
        <taxon>Nototheniidae</taxon>
        <taxon>Notothenia</taxon>
    </lineage>
</organism>
<evidence type="ECO:0000256" key="1">
    <source>
        <dbReference type="ARBA" id="ARBA00022737"/>
    </source>
</evidence>
<accession>A0A6I9PVE8</accession>
<reference evidence="9" key="1">
    <citation type="submission" date="2025-08" db="UniProtKB">
        <authorList>
            <consortium name="RefSeq"/>
        </authorList>
    </citation>
    <scope>IDENTIFICATION</scope>
    <source>
        <tissue evidence="9">Muscle</tissue>
    </source>
</reference>
<feature type="compositionally biased region" description="Basic and acidic residues" evidence="6">
    <location>
        <begin position="325"/>
        <end position="334"/>
    </location>
</feature>